<name>A0A975DK38_9GAMM</name>
<keyword evidence="7 10" id="KW-0119">Carbohydrate metabolism</keyword>
<dbReference type="Proteomes" id="UP000664904">
    <property type="component" value="Plasmid unnamed5"/>
</dbReference>
<dbReference type="GO" id="GO:0005975">
    <property type="term" value="P:carbohydrate metabolic process"/>
    <property type="evidence" value="ECO:0007669"/>
    <property type="project" value="InterPro"/>
</dbReference>
<evidence type="ECO:0000256" key="1">
    <source>
        <dbReference type="ARBA" id="ARBA00000439"/>
    </source>
</evidence>
<sequence>MDVLEQAMYLHGVGSEFTKYTGEHVYFSHDTRKQALRCCDIDVSDIVALSAHNFEHDIAKWLKPVTDVSLVKEKDFRLSVRVPESDLDMLIGLEIPSLQINLQQKLIPDVLGDYRYNDIRYVEVGLHLPSIPIGYHNAKLTFKGEQFPTELWIVPSEAFGADDEDKRVGLSIQLYSLNEKGNLGIGDFGDLKQLIQQSRGQLDYILLNPLHELFEDQPERASPYSPNHRCFLNPLYINLVEAVALATTDTGTQLSRIVEEASQTIKRASFIDYSEVSKIKYEVLGLLYRDYLTWNVERKERAYNEFLSYAVVAASEINEHELTQSHFYQWLAHKQLYDCQTMCERVGMGIGLINDLAVGCANDGEEFREYRHLFANGANVGAPPDPWAEDGQDWGLPALDTKHLSLDNYAYFRRLIKSNMKGVGGLRIDHVMAIRRLWWCFTQEDGHRTGCYMYYPFEHLLSILLIESQLNNVMLIGEDLGIVPEEVRAALKESGIFSNILFYFEKDHLGQFVNPITYRTESLLMIANHDVPPFYGWWESRDIELRYEYSLINDQKKDELLQERQLEIAKLCTWIHQHSGNQVTALCSPELVYEVLLKILAKSNARLLTVQLDDLDEATVPVNMPGTNLEFPNWRRKLNHSVEDIFNKKLELLKEVKELRTLNG</sequence>
<comment type="similarity">
    <text evidence="2 10">Belongs to the disproportionating enzyme family.</text>
</comment>
<reference evidence="11" key="1">
    <citation type="submission" date="2021-03" db="EMBL/GenBank/DDBJ databases">
        <title>Complete Genome of Pseudoalteromonas xiamenensis STKMTI.2, a new potential marine bacterium producing anti-Vibrio compounds.</title>
        <authorList>
            <person name="Handayani D.P."/>
            <person name="Isnansetyo A."/>
            <person name="Istiqomah I."/>
            <person name="Jumina J."/>
        </authorList>
    </citation>
    <scope>NUCLEOTIDE SEQUENCE</scope>
    <source>
        <strain evidence="11">STKMTI.2</strain>
        <plasmid evidence="11">unnamed5</plasmid>
    </source>
</reference>
<keyword evidence="12" id="KW-1185">Reference proteome</keyword>
<keyword evidence="11" id="KW-0614">Plasmid</keyword>
<dbReference type="Pfam" id="PF02446">
    <property type="entry name" value="Glyco_hydro_77"/>
    <property type="match status" value="1"/>
</dbReference>
<evidence type="ECO:0000313" key="11">
    <source>
        <dbReference type="EMBL" id="QTH73109.1"/>
    </source>
</evidence>
<dbReference type="PANTHER" id="PTHR32438">
    <property type="entry name" value="4-ALPHA-GLUCANOTRANSFERASE DPE1, CHLOROPLASTIC/AMYLOPLASTIC"/>
    <property type="match status" value="1"/>
</dbReference>
<evidence type="ECO:0000256" key="6">
    <source>
        <dbReference type="ARBA" id="ARBA00022679"/>
    </source>
</evidence>
<dbReference type="SUPFAM" id="SSF51445">
    <property type="entry name" value="(Trans)glycosidases"/>
    <property type="match status" value="1"/>
</dbReference>
<evidence type="ECO:0000256" key="5">
    <source>
        <dbReference type="ARBA" id="ARBA00022676"/>
    </source>
</evidence>
<evidence type="ECO:0000256" key="10">
    <source>
        <dbReference type="RuleBase" id="RU361207"/>
    </source>
</evidence>
<dbReference type="NCBIfam" id="TIGR00217">
    <property type="entry name" value="malQ"/>
    <property type="match status" value="1"/>
</dbReference>
<evidence type="ECO:0000256" key="9">
    <source>
        <dbReference type="ARBA" id="ARBA00031501"/>
    </source>
</evidence>
<geneLocation type="plasmid" evidence="11 12">
    <name>unnamed5</name>
</geneLocation>
<comment type="catalytic activity">
    <reaction evidence="1 10">
        <text>Transfers a segment of a (1-&gt;4)-alpha-D-glucan to a new position in an acceptor, which may be glucose or a (1-&gt;4)-alpha-D-glucan.</text>
        <dbReference type="EC" id="2.4.1.25"/>
    </reaction>
</comment>
<evidence type="ECO:0000256" key="3">
    <source>
        <dbReference type="ARBA" id="ARBA00012560"/>
    </source>
</evidence>
<organism evidence="11 12">
    <name type="scientific">Pseudoalteromonas xiamenensis</name>
    <dbReference type="NCBI Taxonomy" id="882626"/>
    <lineage>
        <taxon>Bacteria</taxon>
        <taxon>Pseudomonadati</taxon>
        <taxon>Pseudomonadota</taxon>
        <taxon>Gammaproteobacteria</taxon>
        <taxon>Alteromonadales</taxon>
        <taxon>Pseudoalteromonadaceae</taxon>
        <taxon>Pseudoalteromonas</taxon>
    </lineage>
</organism>
<accession>A0A975DK38</accession>
<evidence type="ECO:0000256" key="4">
    <source>
        <dbReference type="ARBA" id="ARBA00020295"/>
    </source>
</evidence>
<dbReference type="InterPro" id="IPR003385">
    <property type="entry name" value="Glyco_hydro_77"/>
</dbReference>
<dbReference type="RefSeq" id="WP_208844728.1">
    <property type="nucleotide sequence ID" value="NZ_CP072135.1"/>
</dbReference>
<dbReference type="EC" id="2.4.1.25" evidence="3 10"/>
<dbReference type="AlphaFoldDB" id="A0A975DK38"/>
<evidence type="ECO:0000256" key="7">
    <source>
        <dbReference type="ARBA" id="ARBA00023277"/>
    </source>
</evidence>
<evidence type="ECO:0000256" key="8">
    <source>
        <dbReference type="ARBA" id="ARBA00031423"/>
    </source>
</evidence>
<evidence type="ECO:0000256" key="2">
    <source>
        <dbReference type="ARBA" id="ARBA00005684"/>
    </source>
</evidence>
<dbReference type="EMBL" id="CP072135">
    <property type="protein sequence ID" value="QTH73109.1"/>
    <property type="molecule type" value="Genomic_DNA"/>
</dbReference>
<dbReference type="Gene3D" id="3.20.20.80">
    <property type="entry name" value="Glycosidases"/>
    <property type="match status" value="2"/>
</dbReference>
<gene>
    <name evidence="11" type="primary">malQ</name>
    <name evidence="11" type="ORF">J5O05_20070</name>
</gene>
<proteinExistence type="inferred from homology"/>
<dbReference type="InterPro" id="IPR017853">
    <property type="entry name" value="GH"/>
</dbReference>
<dbReference type="KEGG" id="pxi:J5O05_20070"/>
<evidence type="ECO:0000313" key="12">
    <source>
        <dbReference type="Proteomes" id="UP000664904"/>
    </source>
</evidence>
<protein>
    <recommendedName>
        <fullName evidence="4 10">4-alpha-glucanotransferase</fullName>
        <ecNumber evidence="3 10">2.4.1.25</ecNumber>
    </recommendedName>
    <alternativeName>
        <fullName evidence="8 10">Amylomaltase</fullName>
    </alternativeName>
    <alternativeName>
        <fullName evidence="9 10">Disproportionating enzyme</fullName>
    </alternativeName>
</protein>
<keyword evidence="5 10" id="KW-0328">Glycosyltransferase</keyword>
<dbReference type="PANTHER" id="PTHR32438:SF5">
    <property type="entry name" value="4-ALPHA-GLUCANOTRANSFERASE DPE1, CHLOROPLASTIC_AMYLOPLASTIC"/>
    <property type="match status" value="1"/>
</dbReference>
<keyword evidence="6 10" id="KW-0808">Transferase</keyword>
<dbReference type="GO" id="GO:0004134">
    <property type="term" value="F:4-alpha-glucanotransferase activity"/>
    <property type="evidence" value="ECO:0007669"/>
    <property type="project" value="UniProtKB-EC"/>
</dbReference>